<protein>
    <submittedName>
        <fullName evidence="2">Uncharacterized protein</fullName>
    </submittedName>
</protein>
<sequence>MAAELNSMAKLVVAEYPYQRMHKHSAPPAKQLDLSDNYRTTNQRSFAAPRQHDAIKPVFTMGSKNDIGTKNLYQRLTLDEMRSQRLQTAGSPTAPTKSTAQQAYVQPNQAHQSQGRAAPRSGVAPRMPYSEVSRGFGSLDSTGTMPGGKGEFKSTSETRRAYPAHTFQRIPAQQITIGKQNDIGSHTSYSCVPSKDMHTTNYSLGTYTGKRFVSTEMERRAPPNATHSAAPAAGQKAPPGPSEVDRGFRQPSNSSDYNIISNGPRLNGERNRESALDKRSANAFAVPCGRKQNPDVKPTDRGPIGSRQAYDIITGADRPKSRW</sequence>
<feature type="compositionally biased region" description="Polar residues" evidence="1">
    <location>
        <begin position="84"/>
        <end position="115"/>
    </location>
</feature>
<feature type="compositionally biased region" description="Polar residues" evidence="1">
    <location>
        <begin position="250"/>
        <end position="261"/>
    </location>
</feature>
<evidence type="ECO:0000313" key="2">
    <source>
        <dbReference type="EMBL" id="CAE0785617.1"/>
    </source>
</evidence>
<feature type="region of interest" description="Disordered" evidence="1">
    <location>
        <begin position="219"/>
        <end position="323"/>
    </location>
</feature>
<accession>A0A7S4FC13</accession>
<evidence type="ECO:0000256" key="1">
    <source>
        <dbReference type="SAM" id="MobiDB-lite"/>
    </source>
</evidence>
<gene>
    <name evidence="2" type="ORF">PCAR00345_LOCUS38325</name>
</gene>
<feature type="compositionally biased region" description="Basic and acidic residues" evidence="1">
    <location>
        <begin position="267"/>
        <end position="280"/>
    </location>
</feature>
<dbReference type="EMBL" id="HBIZ01061849">
    <property type="protein sequence ID" value="CAE0785617.1"/>
    <property type="molecule type" value="Transcribed_RNA"/>
</dbReference>
<dbReference type="AlphaFoldDB" id="A0A7S4FC13"/>
<organism evidence="2">
    <name type="scientific">Chrysotila carterae</name>
    <name type="common">Marine alga</name>
    <name type="synonym">Syracosphaera carterae</name>
    <dbReference type="NCBI Taxonomy" id="13221"/>
    <lineage>
        <taxon>Eukaryota</taxon>
        <taxon>Haptista</taxon>
        <taxon>Haptophyta</taxon>
        <taxon>Prymnesiophyceae</taxon>
        <taxon>Isochrysidales</taxon>
        <taxon>Isochrysidaceae</taxon>
        <taxon>Chrysotila</taxon>
    </lineage>
</organism>
<feature type="region of interest" description="Disordered" evidence="1">
    <location>
        <begin position="84"/>
        <end position="156"/>
    </location>
</feature>
<reference evidence="2" key="1">
    <citation type="submission" date="2021-01" db="EMBL/GenBank/DDBJ databases">
        <authorList>
            <person name="Corre E."/>
            <person name="Pelletier E."/>
            <person name="Niang G."/>
            <person name="Scheremetjew M."/>
            <person name="Finn R."/>
            <person name="Kale V."/>
            <person name="Holt S."/>
            <person name="Cochrane G."/>
            <person name="Meng A."/>
            <person name="Brown T."/>
            <person name="Cohen L."/>
        </authorList>
    </citation>
    <scope>NUCLEOTIDE SEQUENCE</scope>
    <source>
        <strain evidence="2">CCMP645</strain>
    </source>
</reference>
<proteinExistence type="predicted"/>
<name>A0A7S4FC13_CHRCT</name>